<dbReference type="PANTHER" id="PTHR43000">
    <property type="entry name" value="DTDP-D-GLUCOSE 4,6-DEHYDRATASE-RELATED"/>
    <property type="match status" value="1"/>
</dbReference>
<evidence type="ECO:0000256" key="1">
    <source>
        <dbReference type="ARBA" id="ARBA00005125"/>
    </source>
</evidence>
<dbReference type="EMBL" id="CP051487">
    <property type="protein sequence ID" value="QJC78463.1"/>
    <property type="molecule type" value="Genomic_DNA"/>
</dbReference>
<dbReference type="InterPro" id="IPR036291">
    <property type="entry name" value="NAD(P)-bd_dom_sf"/>
</dbReference>
<comment type="pathway">
    <text evidence="1">Bacterial outer membrane biogenesis; LPS O-antigen biosynthesis.</text>
</comment>
<evidence type="ECO:0000313" key="4">
    <source>
        <dbReference type="EMBL" id="QJC78463.1"/>
    </source>
</evidence>
<evidence type="ECO:0000256" key="2">
    <source>
        <dbReference type="ARBA" id="ARBA00007637"/>
    </source>
</evidence>
<dbReference type="AlphaFoldDB" id="A0AAE7DDK1"/>
<comment type="similarity">
    <text evidence="2">Belongs to the NAD(P)-dependent epimerase/dehydratase family.</text>
</comment>
<dbReference type="Gene3D" id="3.40.50.720">
    <property type="entry name" value="NAD(P)-binding Rossmann-like Domain"/>
    <property type="match status" value="1"/>
</dbReference>
<dbReference type="KEGG" id="pum:HGP31_09110"/>
<dbReference type="InterPro" id="IPR001509">
    <property type="entry name" value="Epimerase_deHydtase"/>
</dbReference>
<dbReference type="Pfam" id="PF01370">
    <property type="entry name" value="Epimerase"/>
    <property type="match status" value="1"/>
</dbReference>
<evidence type="ECO:0000313" key="5">
    <source>
        <dbReference type="Proteomes" id="UP000501367"/>
    </source>
</evidence>
<dbReference type="GeneID" id="72193733"/>
<gene>
    <name evidence="4" type="ORF">HGP31_09110</name>
</gene>
<protein>
    <submittedName>
        <fullName evidence="4">NAD-dependent epimerase/dehydratase family protein</fullName>
    </submittedName>
</protein>
<organism evidence="4 5">
    <name type="scientific">Pseudomonas umsongensis</name>
    <dbReference type="NCBI Taxonomy" id="198618"/>
    <lineage>
        <taxon>Bacteria</taxon>
        <taxon>Pseudomonadati</taxon>
        <taxon>Pseudomonadota</taxon>
        <taxon>Gammaproteobacteria</taxon>
        <taxon>Pseudomonadales</taxon>
        <taxon>Pseudomonadaceae</taxon>
        <taxon>Pseudomonas</taxon>
    </lineage>
</organism>
<dbReference type="RefSeq" id="WP_168757517.1">
    <property type="nucleotide sequence ID" value="NZ_CP051487.1"/>
</dbReference>
<dbReference type="Gene3D" id="3.90.25.10">
    <property type="entry name" value="UDP-galactose 4-epimerase, domain 1"/>
    <property type="match status" value="1"/>
</dbReference>
<dbReference type="Proteomes" id="UP000501367">
    <property type="component" value="Chromosome"/>
</dbReference>
<sequence length="298" mass="33173">MNGTRVLVTGGSGFIGRYLIEELKARGATVLGTCIGQATEGLVAVSLTDKAKLTSIIEEFAPDWIVHLAAIALVTHGDVQQIYGVNVLGTENLFNAVIDAQIPRPTMLLASTAGVYGNQQSEFLHEGLEYKPANHYSYSKMVMEMLARQYQDDIKVHVVRPFNIIGSGQSESFLIPKIVRHFYDRAPVLKLGNISSVRDYVEVHRCAWMVAELMSKQHDSPFTVNLCAGRGWTGYDVLDCLTDISGYRPDIEVADQFVRKNEVWRLVGSPERLHQLLGTDPQLPDLSKILESMYKSMK</sequence>
<dbReference type="SUPFAM" id="SSF51735">
    <property type="entry name" value="NAD(P)-binding Rossmann-fold domains"/>
    <property type="match status" value="1"/>
</dbReference>
<reference evidence="4 5" key="1">
    <citation type="submission" date="2020-04" db="EMBL/GenBank/DDBJ databases">
        <authorList>
            <person name="Yao Y."/>
            <person name="He Z."/>
        </authorList>
    </citation>
    <scope>NUCLEOTIDE SEQUENCE [LARGE SCALE GENOMIC DNA]</scope>
    <source>
        <strain evidence="4 5">CY-1</strain>
    </source>
</reference>
<accession>A0AAE7DDK1</accession>
<proteinExistence type="inferred from homology"/>
<name>A0AAE7DDK1_9PSED</name>
<evidence type="ECO:0000259" key="3">
    <source>
        <dbReference type="Pfam" id="PF01370"/>
    </source>
</evidence>
<feature type="domain" description="NAD-dependent epimerase/dehydratase" evidence="3">
    <location>
        <begin position="6"/>
        <end position="216"/>
    </location>
</feature>